<dbReference type="Pfam" id="PF14529">
    <property type="entry name" value="Exo_endo_phos_2"/>
    <property type="match status" value="1"/>
</dbReference>
<sequence>MVRSNLDYCATVWNSYQKEQVKKVEMVQRREARYATNRYRNTSSVGSMLEELDWESLENRRVKLQLSLLYKVVNVLVDIPCDMYLTPMSSRTRSSHTKKFRQYSTKTNGYKYSINVINKNQIGYSIGLNSKTTSLLPDNKHWTRTGMFRKTYYLASEVGEEGRKDRKNQQGGGVLIAIKSDFISDEVEDLTPDAKSEMVWAKIEIKGSRSLYVSSFYNPKTSDEQSIKWFDTSVKRATQIKNAAILIGGDFNLPGWDWKNKILKPKSTHQNIHYDFGNTLDDTGLVQLIEYPTRKDNILDLMITNLPNQVPRIEIMPGISDHDIVFMEFKITPSKLKQTPRNVPIYNKANWETIKKK</sequence>
<feature type="domain" description="Endonuclease/exonuclease/phosphatase" evidence="1">
    <location>
        <begin position="212"/>
        <end position="325"/>
    </location>
</feature>
<accession>A0A8S3SEM9</accession>
<protein>
    <recommendedName>
        <fullName evidence="1">Endonuclease/exonuclease/phosphatase domain-containing protein</fullName>
    </recommendedName>
</protein>
<gene>
    <name evidence="2" type="ORF">MEDL_29223</name>
</gene>
<dbReference type="PANTHER" id="PTHR33395">
    <property type="entry name" value="TRANSCRIPTASE, PUTATIVE-RELATED-RELATED"/>
    <property type="match status" value="1"/>
</dbReference>
<evidence type="ECO:0000313" key="3">
    <source>
        <dbReference type="Proteomes" id="UP000683360"/>
    </source>
</evidence>
<comment type="caution">
    <text evidence="2">The sequence shown here is derived from an EMBL/GenBank/DDBJ whole genome shotgun (WGS) entry which is preliminary data.</text>
</comment>
<evidence type="ECO:0000259" key="1">
    <source>
        <dbReference type="Pfam" id="PF14529"/>
    </source>
</evidence>
<keyword evidence="3" id="KW-1185">Reference proteome</keyword>
<dbReference type="AlphaFoldDB" id="A0A8S3SEM9"/>
<name>A0A8S3SEM9_MYTED</name>
<dbReference type="EMBL" id="CAJPWZ010001443">
    <property type="protein sequence ID" value="CAG2215457.1"/>
    <property type="molecule type" value="Genomic_DNA"/>
</dbReference>
<dbReference type="GO" id="GO:0003824">
    <property type="term" value="F:catalytic activity"/>
    <property type="evidence" value="ECO:0007669"/>
    <property type="project" value="InterPro"/>
</dbReference>
<dbReference type="InterPro" id="IPR005135">
    <property type="entry name" value="Endo/exonuclease/phosphatase"/>
</dbReference>
<dbReference type="Proteomes" id="UP000683360">
    <property type="component" value="Unassembled WGS sequence"/>
</dbReference>
<dbReference type="GO" id="GO:0031012">
    <property type="term" value="C:extracellular matrix"/>
    <property type="evidence" value="ECO:0007669"/>
    <property type="project" value="TreeGrafter"/>
</dbReference>
<organism evidence="2 3">
    <name type="scientific">Mytilus edulis</name>
    <name type="common">Blue mussel</name>
    <dbReference type="NCBI Taxonomy" id="6550"/>
    <lineage>
        <taxon>Eukaryota</taxon>
        <taxon>Metazoa</taxon>
        <taxon>Spiralia</taxon>
        <taxon>Lophotrochozoa</taxon>
        <taxon>Mollusca</taxon>
        <taxon>Bivalvia</taxon>
        <taxon>Autobranchia</taxon>
        <taxon>Pteriomorphia</taxon>
        <taxon>Mytilida</taxon>
        <taxon>Mytiloidea</taxon>
        <taxon>Mytilidae</taxon>
        <taxon>Mytilinae</taxon>
        <taxon>Mytilus</taxon>
    </lineage>
</organism>
<dbReference type="PANTHER" id="PTHR33395:SF22">
    <property type="entry name" value="REVERSE TRANSCRIPTASE DOMAIN-CONTAINING PROTEIN"/>
    <property type="match status" value="1"/>
</dbReference>
<dbReference type="OrthoDB" id="6157682at2759"/>
<reference evidence="2" key="1">
    <citation type="submission" date="2021-03" db="EMBL/GenBank/DDBJ databases">
        <authorList>
            <person name="Bekaert M."/>
        </authorList>
    </citation>
    <scope>NUCLEOTIDE SEQUENCE</scope>
</reference>
<dbReference type="GO" id="GO:0061343">
    <property type="term" value="P:cell adhesion involved in heart morphogenesis"/>
    <property type="evidence" value="ECO:0007669"/>
    <property type="project" value="TreeGrafter"/>
</dbReference>
<evidence type="ECO:0000313" key="2">
    <source>
        <dbReference type="EMBL" id="CAG2215457.1"/>
    </source>
</evidence>
<dbReference type="Gene3D" id="3.60.10.10">
    <property type="entry name" value="Endonuclease/exonuclease/phosphatase"/>
    <property type="match status" value="1"/>
</dbReference>
<dbReference type="GO" id="GO:0007508">
    <property type="term" value="P:larval heart development"/>
    <property type="evidence" value="ECO:0007669"/>
    <property type="project" value="TreeGrafter"/>
</dbReference>
<dbReference type="SUPFAM" id="SSF56219">
    <property type="entry name" value="DNase I-like"/>
    <property type="match status" value="1"/>
</dbReference>
<dbReference type="InterPro" id="IPR036691">
    <property type="entry name" value="Endo/exonu/phosph_ase_sf"/>
</dbReference>
<proteinExistence type="predicted"/>